<sequence>MARGPPPTALALLLLAAAARVACYRDQYDGDVGSYCEDLSPYQGDLDLDLIKGGWFGVERILHTKGEYKIEYDSGECFYIDIREIDIVVWP</sequence>
<evidence type="ECO:0000256" key="1">
    <source>
        <dbReference type="SAM" id="SignalP"/>
    </source>
</evidence>
<dbReference type="OrthoDB" id="6615450at2759"/>
<accession>A0A4C1U969</accession>
<keyword evidence="1" id="KW-0732">Signal</keyword>
<feature type="chain" id="PRO_5020034418" evidence="1">
    <location>
        <begin position="24"/>
        <end position="91"/>
    </location>
</feature>
<dbReference type="EMBL" id="BGZK01000145">
    <property type="protein sequence ID" value="GBP22922.1"/>
    <property type="molecule type" value="Genomic_DNA"/>
</dbReference>
<comment type="caution">
    <text evidence="2">The sequence shown here is derived from an EMBL/GenBank/DDBJ whole genome shotgun (WGS) entry which is preliminary data.</text>
</comment>
<keyword evidence="3" id="KW-1185">Reference proteome</keyword>
<name>A0A4C1U969_EUMVA</name>
<protein>
    <submittedName>
        <fullName evidence="2">Uncharacterized protein</fullName>
    </submittedName>
</protein>
<reference evidence="2 3" key="1">
    <citation type="journal article" date="2019" name="Commun. Biol.">
        <title>The bagworm genome reveals a unique fibroin gene that provides high tensile strength.</title>
        <authorList>
            <person name="Kono N."/>
            <person name="Nakamura H."/>
            <person name="Ohtoshi R."/>
            <person name="Tomita M."/>
            <person name="Numata K."/>
            <person name="Arakawa K."/>
        </authorList>
    </citation>
    <scope>NUCLEOTIDE SEQUENCE [LARGE SCALE GENOMIC DNA]</scope>
</reference>
<proteinExistence type="predicted"/>
<feature type="signal peptide" evidence="1">
    <location>
        <begin position="1"/>
        <end position="23"/>
    </location>
</feature>
<evidence type="ECO:0000313" key="2">
    <source>
        <dbReference type="EMBL" id="GBP22922.1"/>
    </source>
</evidence>
<dbReference type="Proteomes" id="UP000299102">
    <property type="component" value="Unassembled WGS sequence"/>
</dbReference>
<dbReference type="AlphaFoldDB" id="A0A4C1U969"/>
<evidence type="ECO:0000313" key="3">
    <source>
        <dbReference type="Proteomes" id="UP000299102"/>
    </source>
</evidence>
<organism evidence="2 3">
    <name type="scientific">Eumeta variegata</name>
    <name type="common">Bagworm moth</name>
    <name type="synonym">Eumeta japonica</name>
    <dbReference type="NCBI Taxonomy" id="151549"/>
    <lineage>
        <taxon>Eukaryota</taxon>
        <taxon>Metazoa</taxon>
        <taxon>Ecdysozoa</taxon>
        <taxon>Arthropoda</taxon>
        <taxon>Hexapoda</taxon>
        <taxon>Insecta</taxon>
        <taxon>Pterygota</taxon>
        <taxon>Neoptera</taxon>
        <taxon>Endopterygota</taxon>
        <taxon>Lepidoptera</taxon>
        <taxon>Glossata</taxon>
        <taxon>Ditrysia</taxon>
        <taxon>Tineoidea</taxon>
        <taxon>Psychidae</taxon>
        <taxon>Oiketicinae</taxon>
        <taxon>Eumeta</taxon>
    </lineage>
</organism>
<gene>
    <name evidence="2" type="ORF">EVAR_95322_1</name>
</gene>